<dbReference type="Gene3D" id="3.30.200.20">
    <property type="entry name" value="Phosphorylase Kinase, domain 1"/>
    <property type="match status" value="1"/>
</dbReference>
<dbReference type="KEGG" id="shd:SUTH_02005"/>
<dbReference type="GO" id="GO:0004674">
    <property type="term" value="F:protein serine/threonine kinase activity"/>
    <property type="evidence" value="ECO:0007669"/>
    <property type="project" value="TreeGrafter"/>
</dbReference>
<evidence type="ECO:0000313" key="8">
    <source>
        <dbReference type="Proteomes" id="UP000031637"/>
    </source>
</evidence>
<protein>
    <submittedName>
        <fullName evidence="7">Protein kinase:GAF</fullName>
    </submittedName>
</protein>
<dbReference type="SUPFAM" id="SSF55781">
    <property type="entry name" value="GAF domain-like"/>
    <property type="match status" value="1"/>
</dbReference>
<dbReference type="EMBL" id="AP012547">
    <property type="protein sequence ID" value="BAO29796.1"/>
    <property type="molecule type" value="Genomic_DNA"/>
</dbReference>
<dbReference type="InterPro" id="IPR013976">
    <property type="entry name" value="HDOD"/>
</dbReference>
<accession>W0SFJ6</accession>
<dbReference type="InterPro" id="IPR011009">
    <property type="entry name" value="Kinase-like_dom_sf"/>
</dbReference>
<dbReference type="InterPro" id="IPR008271">
    <property type="entry name" value="Ser/Thr_kinase_AS"/>
</dbReference>
<dbReference type="PROSITE" id="PS50011">
    <property type="entry name" value="PROTEIN_KINASE_DOM"/>
    <property type="match status" value="1"/>
</dbReference>
<dbReference type="GO" id="GO:0005524">
    <property type="term" value="F:ATP binding"/>
    <property type="evidence" value="ECO:0007669"/>
    <property type="project" value="UniProtKB-KW"/>
</dbReference>
<feature type="domain" description="HDOD" evidence="6">
    <location>
        <begin position="303"/>
        <end position="499"/>
    </location>
</feature>
<evidence type="ECO:0000256" key="4">
    <source>
        <dbReference type="ARBA" id="ARBA00022840"/>
    </source>
</evidence>
<dbReference type="Proteomes" id="UP000031637">
    <property type="component" value="Chromosome"/>
</dbReference>
<dbReference type="InterPro" id="IPR000719">
    <property type="entry name" value="Prot_kinase_dom"/>
</dbReference>
<dbReference type="HOGENOM" id="CLU_018569_0_0_4"/>
<dbReference type="PANTHER" id="PTHR43289">
    <property type="entry name" value="MITOGEN-ACTIVATED PROTEIN KINASE KINASE KINASE 20-RELATED"/>
    <property type="match status" value="1"/>
</dbReference>
<evidence type="ECO:0000256" key="2">
    <source>
        <dbReference type="ARBA" id="ARBA00022741"/>
    </source>
</evidence>
<dbReference type="AlphaFoldDB" id="W0SFJ6"/>
<keyword evidence="8" id="KW-1185">Reference proteome</keyword>
<keyword evidence="4" id="KW-0067">ATP-binding</keyword>
<dbReference type="Pfam" id="PF08668">
    <property type="entry name" value="HDOD"/>
    <property type="match status" value="1"/>
</dbReference>
<dbReference type="InterPro" id="IPR003018">
    <property type="entry name" value="GAF"/>
</dbReference>
<keyword evidence="2" id="KW-0547">Nucleotide-binding</keyword>
<dbReference type="SUPFAM" id="SSF56112">
    <property type="entry name" value="Protein kinase-like (PK-like)"/>
    <property type="match status" value="1"/>
</dbReference>
<organism evidence="7 8">
    <name type="scientific">Sulfuritalea hydrogenivorans sk43H</name>
    <dbReference type="NCBI Taxonomy" id="1223802"/>
    <lineage>
        <taxon>Bacteria</taxon>
        <taxon>Pseudomonadati</taxon>
        <taxon>Pseudomonadota</taxon>
        <taxon>Betaproteobacteria</taxon>
        <taxon>Nitrosomonadales</taxon>
        <taxon>Sterolibacteriaceae</taxon>
        <taxon>Sulfuritalea</taxon>
    </lineage>
</organism>
<sequence length="805" mass="88505">MEKCIGRFEIRRELGRGAQSIVYLGWDPQLEREVAIKTLHFARADAKRNEALLAEARSVSRLRHPNLVPIFDAGEEDGDPYLVFEFVDGPNLAELIAREGRIAPARTADLMRQVLDALALAHAAGIIHRDLKPSNILIDAQGRPRVMDFGIARRLDAIDVEKEHVGITGTLGYLAPEYVDGRQVSEKSDVYAAGLVMIEMLSGTPWVKGGTSVSMIHQILSQPVTLPADVSIDNQLAGIVLKACARDPALRTDSAAQMKSQLDDYLGAAATPIDTTETEASAEARKRDTLNFLIRRMKHKTDFPALSDSVSAINRLTRSDKESINRLSNTILKDYGLTNKILRLVNSVHYRRSGGGTISTISRAVIVLGFDALRNIAITVLLFEHMQDKGSARELKEAFLRANLAGCLARDAAREFMARDAEEAYVCALFHSVGQLLAQFYFPEEVAEVRKVMLQKNCTDEIASTQIFGLSFSELGLGIARHWGFPQGIINSLRPLPEGLVKKPTTHDETLRVVAGFANEICASIASVPKEQRTQATNAARQRFNAAMSFSDSQLQNVLEKSFAELKELAAVLHVNLTQSPFVRHVKEWTGARQETPPAAEEAATASALELTVLGDPELRDQSETGEVNAEGVPDAAQDILAAGIQDISNSLVDDFSLNDVLRITLETMYRAMGFERVLLCLREPKTASMVGRFGFGADTSEVARKFRFPLEDAPNVFQLAISKGVDIIITDIDDPKIAGKIPDWYRKTVIAKTFVLLPLLIKGKAVGLIYCDRDRAGGIVIPEKELSLMKTLRNQALLAIKQSM</sequence>
<dbReference type="PROSITE" id="PS51833">
    <property type="entry name" value="HDOD"/>
    <property type="match status" value="1"/>
</dbReference>
<dbReference type="Gene3D" id="1.10.510.10">
    <property type="entry name" value="Transferase(Phosphotransferase) domain 1"/>
    <property type="match status" value="1"/>
</dbReference>
<dbReference type="RefSeq" id="WP_041098963.1">
    <property type="nucleotide sequence ID" value="NZ_AP012547.1"/>
</dbReference>
<dbReference type="Gene3D" id="3.30.450.40">
    <property type="match status" value="1"/>
</dbReference>
<dbReference type="OrthoDB" id="9791419at2"/>
<gene>
    <name evidence="7" type="ORF">SUTH_02005</name>
</gene>
<evidence type="ECO:0000256" key="1">
    <source>
        <dbReference type="ARBA" id="ARBA00022679"/>
    </source>
</evidence>
<dbReference type="CDD" id="cd14014">
    <property type="entry name" value="STKc_PknB_like"/>
    <property type="match status" value="1"/>
</dbReference>
<name>W0SFJ6_9PROT</name>
<dbReference type="Pfam" id="PF01590">
    <property type="entry name" value="GAF"/>
    <property type="match status" value="1"/>
</dbReference>
<dbReference type="SUPFAM" id="SSF109604">
    <property type="entry name" value="HD-domain/PDEase-like"/>
    <property type="match status" value="1"/>
</dbReference>
<proteinExistence type="predicted"/>
<dbReference type="Gene3D" id="1.10.3210.10">
    <property type="entry name" value="Hypothetical protein af1432"/>
    <property type="match status" value="1"/>
</dbReference>
<dbReference type="Pfam" id="PF00069">
    <property type="entry name" value="Pkinase"/>
    <property type="match status" value="1"/>
</dbReference>
<dbReference type="PROSITE" id="PS00108">
    <property type="entry name" value="PROTEIN_KINASE_ST"/>
    <property type="match status" value="1"/>
</dbReference>
<dbReference type="InterPro" id="IPR029016">
    <property type="entry name" value="GAF-like_dom_sf"/>
</dbReference>
<keyword evidence="1" id="KW-0808">Transferase</keyword>
<evidence type="ECO:0000259" key="6">
    <source>
        <dbReference type="PROSITE" id="PS51833"/>
    </source>
</evidence>
<dbReference type="PANTHER" id="PTHR43289:SF6">
    <property type="entry name" value="SERINE_THREONINE-PROTEIN KINASE NEKL-3"/>
    <property type="match status" value="1"/>
</dbReference>
<dbReference type="STRING" id="1223802.SUTH_02005"/>
<feature type="domain" description="Protein kinase" evidence="5">
    <location>
        <begin position="8"/>
        <end position="266"/>
    </location>
</feature>
<evidence type="ECO:0000256" key="3">
    <source>
        <dbReference type="ARBA" id="ARBA00022777"/>
    </source>
</evidence>
<evidence type="ECO:0000259" key="5">
    <source>
        <dbReference type="PROSITE" id="PS50011"/>
    </source>
</evidence>
<dbReference type="SMART" id="SM00220">
    <property type="entry name" value="S_TKc"/>
    <property type="match status" value="1"/>
</dbReference>
<reference evidence="7 8" key="1">
    <citation type="journal article" date="2014" name="Syst. Appl. Microbiol.">
        <title>Complete genomes of freshwater sulfur oxidizers Sulfuricella denitrificans skB26 and Sulfuritalea hydrogenivorans sk43H: genetic insights into the sulfur oxidation pathway of betaproteobacteria.</title>
        <authorList>
            <person name="Watanabe T."/>
            <person name="Kojima H."/>
            <person name="Fukui M."/>
        </authorList>
    </citation>
    <scope>NUCLEOTIDE SEQUENCE [LARGE SCALE GENOMIC DNA]</scope>
    <source>
        <strain evidence="7">DSM22779</strain>
    </source>
</reference>
<evidence type="ECO:0000313" key="7">
    <source>
        <dbReference type="EMBL" id="BAO29796.1"/>
    </source>
</evidence>
<keyword evidence="3 7" id="KW-0418">Kinase</keyword>